<dbReference type="InterPro" id="IPR003777">
    <property type="entry name" value="XdhC_CoxI"/>
</dbReference>
<evidence type="ECO:0000256" key="1">
    <source>
        <dbReference type="SAM" id="MobiDB-lite"/>
    </source>
</evidence>
<evidence type="ECO:0000259" key="2">
    <source>
        <dbReference type="Pfam" id="PF02625"/>
    </source>
</evidence>
<organism evidence="4 5">
    <name type="scientific">Paenibacillus thiaminolyticus</name>
    <name type="common">Bacillus thiaminolyticus</name>
    <dbReference type="NCBI Taxonomy" id="49283"/>
    <lineage>
        <taxon>Bacteria</taxon>
        <taxon>Bacillati</taxon>
        <taxon>Bacillota</taxon>
        <taxon>Bacilli</taxon>
        <taxon>Bacillales</taxon>
        <taxon>Paenibacillaceae</taxon>
        <taxon>Paenibacillus</taxon>
    </lineage>
</organism>
<evidence type="ECO:0000313" key="4">
    <source>
        <dbReference type="EMBL" id="RJG17833.1"/>
    </source>
</evidence>
<proteinExistence type="predicted"/>
<dbReference type="PANTHER" id="PTHR30388">
    <property type="entry name" value="ALDEHYDE OXIDOREDUCTASE MOLYBDENUM COFACTOR ASSEMBLY PROTEIN"/>
    <property type="match status" value="1"/>
</dbReference>
<evidence type="ECO:0000259" key="3">
    <source>
        <dbReference type="Pfam" id="PF13478"/>
    </source>
</evidence>
<dbReference type="PANTHER" id="PTHR30388:SF6">
    <property type="entry name" value="XANTHINE DEHYDROGENASE SUBUNIT A-RELATED"/>
    <property type="match status" value="1"/>
</dbReference>
<dbReference type="Proteomes" id="UP000266177">
    <property type="component" value="Unassembled WGS sequence"/>
</dbReference>
<protein>
    <submittedName>
        <fullName evidence="4">XdhC family protein</fullName>
    </submittedName>
</protein>
<feature type="domain" description="XdhC- CoxI" evidence="2">
    <location>
        <begin position="12"/>
        <end position="78"/>
    </location>
</feature>
<dbReference type="Pfam" id="PF02625">
    <property type="entry name" value="XdhC_CoxI"/>
    <property type="match status" value="1"/>
</dbReference>
<feature type="region of interest" description="Disordered" evidence="1">
    <location>
        <begin position="294"/>
        <end position="318"/>
    </location>
</feature>
<dbReference type="OrthoDB" id="9773039at2"/>
<dbReference type="Pfam" id="PF13478">
    <property type="entry name" value="XdhC_C"/>
    <property type="match status" value="1"/>
</dbReference>
<comment type="caution">
    <text evidence="4">The sequence shown here is derived from an EMBL/GenBank/DDBJ whole genome shotgun (WGS) entry which is preliminary data.</text>
</comment>
<dbReference type="Gene3D" id="3.40.50.720">
    <property type="entry name" value="NAD(P)-binding Rossmann-like Domain"/>
    <property type="match status" value="1"/>
</dbReference>
<reference evidence="4 5" key="1">
    <citation type="submission" date="2018-09" db="EMBL/GenBank/DDBJ databases">
        <title>Paenibacillus SK2017-BO5.</title>
        <authorList>
            <person name="Piskunova J.V."/>
            <person name="Dubiley S.A."/>
            <person name="Severinov K.V."/>
        </authorList>
    </citation>
    <scope>NUCLEOTIDE SEQUENCE [LARGE SCALE GENOMIC DNA]</scope>
    <source>
        <strain evidence="4 5">BO5</strain>
    </source>
</reference>
<dbReference type="AlphaFoldDB" id="A0A3A3GC37"/>
<name>A0A3A3GC37_PANTH</name>
<dbReference type="InterPro" id="IPR052698">
    <property type="entry name" value="MoCofactor_Util/Proc"/>
</dbReference>
<gene>
    <name evidence="4" type="ORF">DQX05_27235</name>
</gene>
<accession>A0A3A3GC37</accession>
<dbReference type="EMBL" id="QYZD01000045">
    <property type="protein sequence ID" value="RJG17833.1"/>
    <property type="molecule type" value="Genomic_DNA"/>
</dbReference>
<dbReference type="InterPro" id="IPR027051">
    <property type="entry name" value="XdhC_Rossmann_dom"/>
</dbReference>
<feature type="domain" description="XdhC Rossmann" evidence="3">
    <location>
        <begin position="197"/>
        <end position="298"/>
    </location>
</feature>
<sequence length="318" mass="35388">MATIYTILDKLRRDEQRCVLATIIQVEGSAYRKEGTSMLIQEDGTQIGLLSGGCLEQDLAVHAEEALSTGRSLTVMYDMSAEDDLSWGQGAGCNGRIHVLLEPVHPWMRDQLLRLRLCLEQGLSVIVMRKLGKDNGTERICFQASTGEMFGHRSECGLSRGDMKAQILLEWERSGRRPFISAAGAYYVQRYNPKPRLIVLGAGPDAKPLVRTAGQSGFAITLWDWRESLCSKEQFPQADECIVGPPALVGSDLHFRPSDAVVLMTHHFQHDRVLLEAMLQMDIFYLGILAPPKKDKSTAGRNKYPGACALSDRSSHRR</sequence>
<dbReference type="RefSeq" id="WP_119796430.1">
    <property type="nucleotide sequence ID" value="NZ_QYZD01000045.1"/>
</dbReference>
<evidence type="ECO:0000313" key="5">
    <source>
        <dbReference type="Proteomes" id="UP000266177"/>
    </source>
</evidence>